<sequence length="50" mass="5841">MIYHKRTRHSLSNCFGNLMLYHLCCLWIKQMQVWTARSSSAALDPTEKGL</sequence>
<dbReference type="EMBL" id="GBRH01161481">
    <property type="protein sequence ID" value="JAE36415.1"/>
    <property type="molecule type" value="Transcribed_RNA"/>
</dbReference>
<organism evidence="1">
    <name type="scientific">Arundo donax</name>
    <name type="common">Giant reed</name>
    <name type="synonym">Donax arundinaceus</name>
    <dbReference type="NCBI Taxonomy" id="35708"/>
    <lineage>
        <taxon>Eukaryota</taxon>
        <taxon>Viridiplantae</taxon>
        <taxon>Streptophyta</taxon>
        <taxon>Embryophyta</taxon>
        <taxon>Tracheophyta</taxon>
        <taxon>Spermatophyta</taxon>
        <taxon>Magnoliopsida</taxon>
        <taxon>Liliopsida</taxon>
        <taxon>Poales</taxon>
        <taxon>Poaceae</taxon>
        <taxon>PACMAD clade</taxon>
        <taxon>Arundinoideae</taxon>
        <taxon>Arundineae</taxon>
        <taxon>Arundo</taxon>
    </lineage>
</organism>
<reference evidence="1" key="2">
    <citation type="journal article" date="2015" name="Data Brief">
        <title>Shoot transcriptome of the giant reed, Arundo donax.</title>
        <authorList>
            <person name="Barrero R.A."/>
            <person name="Guerrero F.D."/>
            <person name="Moolhuijzen P."/>
            <person name="Goolsby J.A."/>
            <person name="Tidwell J."/>
            <person name="Bellgard S.E."/>
            <person name="Bellgard M.I."/>
        </authorList>
    </citation>
    <scope>NUCLEOTIDE SEQUENCE</scope>
    <source>
        <tissue evidence="1">Shoot tissue taken approximately 20 cm above the soil surface</tissue>
    </source>
</reference>
<reference evidence="1" key="1">
    <citation type="submission" date="2014-09" db="EMBL/GenBank/DDBJ databases">
        <authorList>
            <person name="Magalhaes I.L.F."/>
            <person name="Oliveira U."/>
            <person name="Santos F.R."/>
            <person name="Vidigal T.H.D.A."/>
            <person name="Brescovit A.D."/>
            <person name="Santos A.J."/>
        </authorList>
    </citation>
    <scope>NUCLEOTIDE SEQUENCE</scope>
    <source>
        <tissue evidence="1">Shoot tissue taken approximately 20 cm above the soil surface</tissue>
    </source>
</reference>
<dbReference type="AlphaFoldDB" id="A0A0A9HGU9"/>
<accession>A0A0A9HGU9</accession>
<proteinExistence type="predicted"/>
<protein>
    <submittedName>
        <fullName evidence="1">Uncharacterized protein</fullName>
    </submittedName>
</protein>
<evidence type="ECO:0000313" key="1">
    <source>
        <dbReference type="EMBL" id="JAE36415.1"/>
    </source>
</evidence>
<name>A0A0A9HGU9_ARUDO</name>